<protein>
    <recommendedName>
        <fullName evidence="5">UPF0391 membrane protein DGG96_19375</fullName>
    </recommendedName>
</protein>
<keyword evidence="9" id="KW-1185">Reference proteome</keyword>
<feature type="transmembrane region" description="Helical" evidence="5">
    <location>
        <begin position="33"/>
        <end position="51"/>
    </location>
</feature>
<accession>A0A317TX44</accession>
<dbReference type="OrthoDB" id="5653787at2"/>
<name>A0A317TX44_9GAMM</name>
<evidence type="ECO:0000313" key="7">
    <source>
        <dbReference type="EMBL" id="RUR18969.1"/>
    </source>
</evidence>
<keyword evidence="1 5" id="KW-1003">Cell membrane</keyword>
<evidence type="ECO:0000256" key="4">
    <source>
        <dbReference type="ARBA" id="ARBA00023136"/>
    </source>
</evidence>
<comment type="caution">
    <text evidence="6">The sequence shown here is derived from an EMBL/GenBank/DDBJ whole genome shotgun (WGS) entry which is preliminary data.</text>
</comment>
<comment type="caution">
    <text evidence="5">Lacks conserved residue(s) required for the propagation of feature annotation.</text>
</comment>
<organism evidence="6 8">
    <name type="scientific">Legionella qingyii</name>
    <dbReference type="NCBI Taxonomy" id="2184757"/>
    <lineage>
        <taxon>Bacteria</taxon>
        <taxon>Pseudomonadati</taxon>
        <taxon>Pseudomonadota</taxon>
        <taxon>Gammaproteobacteria</taxon>
        <taxon>Legionellales</taxon>
        <taxon>Legionellaceae</taxon>
        <taxon>Legionella</taxon>
    </lineage>
</organism>
<comment type="similarity">
    <text evidence="5">Belongs to the UPF0391 family.</text>
</comment>
<evidence type="ECO:0000256" key="3">
    <source>
        <dbReference type="ARBA" id="ARBA00022989"/>
    </source>
</evidence>
<sequence length="67" mass="7483">MLRTAFIFLVIAIVSGYMGYKGTAPASIFNAKIVFYISTIIFLILLIIYFFHSPTPVPTVVENPLLD</sequence>
<evidence type="ECO:0000313" key="6">
    <source>
        <dbReference type="EMBL" id="PWY54003.1"/>
    </source>
</evidence>
<evidence type="ECO:0000313" key="8">
    <source>
        <dbReference type="Proteomes" id="UP000247152"/>
    </source>
</evidence>
<dbReference type="RefSeq" id="WP_110144126.1">
    <property type="nucleotide sequence ID" value="NZ_QHJG01000050.1"/>
</dbReference>
<reference evidence="7 9" key="2">
    <citation type="submission" date="2018-12" db="EMBL/GenBank/DDBJ databases">
        <title>Legionella sp,whole genome shotgun sequence.</title>
        <authorList>
            <person name="Wu H."/>
        </authorList>
    </citation>
    <scope>NUCLEOTIDE SEQUENCE [LARGE SCALE GENOMIC DNA]</scope>
    <source>
        <strain evidence="7">Km489</strain>
        <strain evidence="9">km489</strain>
    </source>
</reference>
<keyword evidence="2 5" id="KW-0812">Transmembrane</keyword>
<gene>
    <name evidence="6" type="ORF">DGG96_19375</name>
    <name evidence="7" type="ORF">ELY20_16135</name>
</gene>
<evidence type="ECO:0000256" key="2">
    <source>
        <dbReference type="ARBA" id="ARBA00022692"/>
    </source>
</evidence>
<dbReference type="AlphaFoldDB" id="A0A317TX44"/>
<dbReference type="InterPro" id="IPR009760">
    <property type="entry name" value="DUF1328"/>
</dbReference>
<dbReference type="Proteomes" id="UP000287374">
    <property type="component" value="Unassembled WGS sequence"/>
</dbReference>
<evidence type="ECO:0000256" key="1">
    <source>
        <dbReference type="ARBA" id="ARBA00022475"/>
    </source>
</evidence>
<evidence type="ECO:0000256" key="5">
    <source>
        <dbReference type="HAMAP-Rule" id="MF_01361"/>
    </source>
</evidence>
<proteinExistence type="inferred from homology"/>
<dbReference type="EMBL" id="RZGX01000032">
    <property type="protein sequence ID" value="RUR18969.1"/>
    <property type="molecule type" value="Genomic_DNA"/>
</dbReference>
<dbReference type="Proteomes" id="UP000247152">
    <property type="component" value="Unassembled WGS sequence"/>
</dbReference>
<dbReference type="Pfam" id="PF07043">
    <property type="entry name" value="DUF1328"/>
    <property type="match status" value="1"/>
</dbReference>
<keyword evidence="4 5" id="KW-0472">Membrane</keyword>
<evidence type="ECO:0000313" key="9">
    <source>
        <dbReference type="Proteomes" id="UP000287374"/>
    </source>
</evidence>
<dbReference type="GO" id="GO:0005886">
    <property type="term" value="C:plasma membrane"/>
    <property type="evidence" value="ECO:0007669"/>
    <property type="project" value="UniProtKB-UniRule"/>
</dbReference>
<dbReference type="HAMAP" id="MF_01361">
    <property type="entry name" value="UPF0391"/>
    <property type="match status" value="1"/>
</dbReference>
<dbReference type="EMBL" id="QHJG01000050">
    <property type="protein sequence ID" value="PWY54003.1"/>
    <property type="molecule type" value="Genomic_DNA"/>
</dbReference>
<feature type="transmembrane region" description="Helical" evidence="5">
    <location>
        <begin position="6"/>
        <end position="21"/>
    </location>
</feature>
<reference evidence="6 8" key="1">
    <citation type="submission" date="2018-05" db="EMBL/GenBank/DDBJ databases">
        <title>Legionella qingyii sp.nov., whole genome shotgun sequence.</title>
        <authorList>
            <person name="Wu H."/>
            <person name="Zhu Q."/>
            <person name="Hu C."/>
        </authorList>
    </citation>
    <scope>NUCLEOTIDE SEQUENCE [LARGE SCALE GENOMIC DNA]</scope>
    <source>
        <strain evidence="6 8">HEB18</strain>
    </source>
</reference>
<keyword evidence="3 5" id="KW-1133">Transmembrane helix</keyword>